<reference evidence="8 9" key="1">
    <citation type="journal article" date="2021" name="Sci. Rep.">
        <title>Genome sequencing of the multicellular alga Astrephomene provides insights into convergent evolution of germ-soma differentiation.</title>
        <authorList>
            <person name="Yamashita S."/>
            <person name="Yamamoto K."/>
            <person name="Matsuzaki R."/>
            <person name="Suzuki S."/>
            <person name="Yamaguchi H."/>
            <person name="Hirooka S."/>
            <person name="Minakuchi Y."/>
            <person name="Miyagishima S."/>
            <person name="Kawachi M."/>
            <person name="Toyoda A."/>
            <person name="Nozaki H."/>
        </authorList>
    </citation>
    <scope>NUCLEOTIDE SEQUENCE [LARGE SCALE GENOMIC DNA]</scope>
    <source>
        <strain evidence="8 9">NIES-4017</strain>
    </source>
</reference>
<feature type="signal peptide" evidence="7">
    <location>
        <begin position="1"/>
        <end position="26"/>
    </location>
</feature>
<dbReference type="Proteomes" id="UP001054857">
    <property type="component" value="Unassembled WGS sequence"/>
</dbReference>
<evidence type="ECO:0000313" key="8">
    <source>
        <dbReference type="EMBL" id="GFR42881.1"/>
    </source>
</evidence>
<feature type="chain" id="PRO_5042268672" evidence="7">
    <location>
        <begin position="27"/>
        <end position="585"/>
    </location>
</feature>
<evidence type="ECO:0000313" key="9">
    <source>
        <dbReference type="Proteomes" id="UP001054857"/>
    </source>
</evidence>
<keyword evidence="3" id="KW-0808">Transferase</keyword>
<dbReference type="GO" id="GO:0071555">
    <property type="term" value="P:cell wall organization"/>
    <property type="evidence" value="ECO:0007669"/>
    <property type="project" value="UniProtKB-KW"/>
</dbReference>
<evidence type="ECO:0000256" key="3">
    <source>
        <dbReference type="ARBA" id="ARBA00022679"/>
    </source>
</evidence>
<evidence type="ECO:0000256" key="2">
    <source>
        <dbReference type="ARBA" id="ARBA00022676"/>
    </source>
</evidence>
<name>A0AAD3DJA8_9CHLO</name>
<feature type="region of interest" description="Disordered" evidence="6">
    <location>
        <begin position="566"/>
        <end position="585"/>
    </location>
</feature>
<evidence type="ECO:0000256" key="6">
    <source>
        <dbReference type="SAM" id="MobiDB-lite"/>
    </source>
</evidence>
<dbReference type="GO" id="GO:0016020">
    <property type="term" value="C:membrane"/>
    <property type="evidence" value="ECO:0007669"/>
    <property type="project" value="InterPro"/>
</dbReference>
<accession>A0AAD3DJA8</accession>
<feature type="compositionally biased region" description="Basic residues" evidence="6">
    <location>
        <begin position="575"/>
        <end position="585"/>
    </location>
</feature>
<keyword evidence="4" id="KW-0325">Glycoprotein</keyword>
<dbReference type="GO" id="GO:0008107">
    <property type="term" value="F:galactoside 2-alpha-L-fucosyltransferase activity"/>
    <property type="evidence" value="ECO:0007669"/>
    <property type="project" value="InterPro"/>
</dbReference>
<evidence type="ECO:0000256" key="4">
    <source>
        <dbReference type="ARBA" id="ARBA00023180"/>
    </source>
</evidence>
<dbReference type="AlphaFoldDB" id="A0AAD3DJA8"/>
<evidence type="ECO:0000256" key="1">
    <source>
        <dbReference type="ARBA" id="ARBA00010481"/>
    </source>
</evidence>
<dbReference type="Gene3D" id="3.40.50.11350">
    <property type="match status" value="1"/>
</dbReference>
<dbReference type="GO" id="GO:0009969">
    <property type="term" value="P:xyloglucan biosynthetic process"/>
    <property type="evidence" value="ECO:0007669"/>
    <property type="project" value="TreeGrafter"/>
</dbReference>
<dbReference type="EMBL" id="BMAR01000004">
    <property type="protein sequence ID" value="GFR42881.1"/>
    <property type="molecule type" value="Genomic_DNA"/>
</dbReference>
<organism evidence="8 9">
    <name type="scientific">Astrephomene gubernaculifera</name>
    <dbReference type="NCBI Taxonomy" id="47775"/>
    <lineage>
        <taxon>Eukaryota</taxon>
        <taxon>Viridiplantae</taxon>
        <taxon>Chlorophyta</taxon>
        <taxon>core chlorophytes</taxon>
        <taxon>Chlorophyceae</taxon>
        <taxon>CS clade</taxon>
        <taxon>Chlamydomonadales</taxon>
        <taxon>Astrephomenaceae</taxon>
        <taxon>Astrephomene</taxon>
    </lineage>
</organism>
<evidence type="ECO:0000256" key="7">
    <source>
        <dbReference type="SAM" id="SignalP"/>
    </source>
</evidence>
<dbReference type="InterPro" id="IPR004938">
    <property type="entry name" value="XG_FTase"/>
</dbReference>
<comment type="similarity">
    <text evidence="1">Belongs to the glycosyltransferase 37 family.</text>
</comment>
<comment type="caution">
    <text evidence="8">The sequence shown here is derived from an EMBL/GenBank/DDBJ whole genome shotgun (WGS) entry which is preliminary data.</text>
</comment>
<keyword evidence="5" id="KW-0961">Cell wall biogenesis/degradation</keyword>
<keyword evidence="7" id="KW-0732">Signal</keyword>
<evidence type="ECO:0000256" key="5">
    <source>
        <dbReference type="ARBA" id="ARBA00023316"/>
    </source>
</evidence>
<dbReference type="PANTHER" id="PTHR31889:SF2">
    <property type="entry name" value="FUCOSYLTRANSFERASE 3"/>
    <property type="match status" value="1"/>
</dbReference>
<gene>
    <name evidence="8" type="ORF">Agub_g3873</name>
</gene>
<dbReference type="GO" id="GO:0042546">
    <property type="term" value="P:cell wall biogenesis"/>
    <property type="evidence" value="ECO:0007669"/>
    <property type="project" value="InterPro"/>
</dbReference>
<proteinExistence type="inferred from homology"/>
<keyword evidence="2" id="KW-0328">Glycosyltransferase</keyword>
<sequence>MTRRPTPLQSTFLLLVYCSSILITKARDPITTASTLAEHRKAFTAGTCRGLHDYYTDLHKRINNGEQAQRYLVFKSPPSGIADRLTGLVAAFYFALLTRRALLIPPYPMPYETLYDQPFINWTTPPLNQSIAWPVTWPPGKRTCLRCAQPKSTSASPSAEPSSDASAAFSYPELFKPDQHTNCLVCEEEDGRTVSYLNWINHPRARLWHRGTNLTAVLPDVHTIYYTSNRGITISLFHNRFHNRQLTALGLRPSTAFGCAYNYLFFPRPETLEVVAEERAALLSAPLVIGIQIRTDDKHMLQGDMETALAARYDNNFQCAAQLEAELMMAGEEEAGKRQHQRQLLQLQQLQQQRQADQPGLLLQDRQQEQQQQLSQRHLLQQQQLSSRDAELQHGLMMSKLQHLMNSERMKELLEKMQTDQQAGAAAATTAAAPTAARSQGSGVRWFLVSDSGVVRRHAAARYGDKVIVHLKTNPRHVSHTGQVDMHGSRLAAAEHWLFGMSDYQVISYWSGYGRTAALRSLREMNVIVPSATADPDPKSNPNSTAVQSLIAPKVGCGLEDMQGPWELGEGYSGVRRRRGRTRRR</sequence>
<protein>
    <submittedName>
        <fullName evidence="8">Uncharacterized protein</fullName>
    </submittedName>
</protein>
<dbReference type="GO" id="GO:0005794">
    <property type="term" value="C:Golgi apparatus"/>
    <property type="evidence" value="ECO:0007669"/>
    <property type="project" value="TreeGrafter"/>
</dbReference>
<dbReference type="PANTHER" id="PTHR31889">
    <property type="entry name" value="FUCOSYLTRANSFERASE 2-RELATED"/>
    <property type="match status" value="1"/>
</dbReference>
<keyword evidence="9" id="KW-1185">Reference proteome</keyword>